<evidence type="ECO:0000256" key="6">
    <source>
        <dbReference type="SAM" id="Phobius"/>
    </source>
</evidence>
<dbReference type="GO" id="GO:0055085">
    <property type="term" value="P:transmembrane transport"/>
    <property type="evidence" value="ECO:0007669"/>
    <property type="project" value="TreeGrafter"/>
</dbReference>
<comment type="similarity">
    <text evidence="2">Belongs to the autoinducer-2 exporter (AI-2E) (TC 2.A.86) family.</text>
</comment>
<evidence type="ECO:0000256" key="3">
    <source>
        <dbReference type="ARBA" id="ARBA00022692"/>
    </source>
</evidence>
<dbReference type="Pfam" id="PF01594">
    <property type="entry name" value="AI-2E_transport"/>
    <property type="match status" value="1"/>
</dbReference>
<feature type="transmembrane region" description="Helical" evidence="6">
    <location>
        <begin position="45"/>
        <end position="62"/>
    </location>
</feature>
<evidence type="ECO:0000256" key="5">
    <source>
        <dbReference type="ARBA" id="ARBA00023136"/>
    </source>
</evidence>
<organism evidence="7 8">
    <name type="scientific">Petrachloros mirabilis ULC683</name>
    <dbReference type="NCBI Taxonomy" id="2781853"/>
    <lineage>
        <taxon>Bacteria</taxon>
        <taxon>Bacillati</taxon>
        <taxon>Cyanobacteriota</taxon>
        <taxon>Cyanophyceae</taxon>
        <taxon>Synechococcales</taxon>
        <taxon>Petrachlorosaceae</taxon>
        <taxon>Petrachloros</taxon>
        <taxon>Petrachloros mirabilis</taxon>
    </lineage>
</organism>
<reference evidence="7" key="1">
    <citation type="submission" date="2019-12" db="EMBL/GenBank/DDBJ databases">
        <title>High-Quality draft genome sequences of three cyanobacteria isolated from the limestone walls of the Old Cathedral of Coimbra.</title>
        <authorList>
            <person name="Tiago I."/>
            <person name="Soares F."/>
            <person name="Portugal A."/>
        </authorList>
    </citation>
    <scope>NUCLEOTIDE SEQUENCE [LARGE SCALE GENOMIC DNA]</scope>
    <source>
        <strain evidence="7">C</strain>
    </source>
</reference>
<dbReference type="PANTHER" id="PTHR21716:SF66">
    <property type="entry name" value="TRANSPORT PROTEIN SLL0063-RELATED"/>
    <property type="match status" value="1"/>
</dbReference>
<keyword evidence="8" id="KW-1185">Reference proteome</keyword>
<keyword evidence="5 6" id="KW-0472">Membrane</keyword>
<gene>
    <name evidence="7" type="ORF">GS597_12075</name>
</gene>
<comment type="subcellular location">
    <subcellularLocation>
        <location evidence="1">Membrane</location>
        <topology evidence="1">Multi-pass membrane protein</topology>
    </subcellularLocation>
</comment>
<protein>
    <submittedName>
        <fullName evidence="7">AI-2E family transporter</fullName>
    </submittedName>
</protein>
<name>A0A8K1ZXY6_9CYAN</name>
<dbReference type="GO" id="GO:0016020">
    <property type="term" value="C:membrane"/>
    <property type="evidence" value="ECO:0007669"/>
    <property type="project" value="UniProtKB-SubCell"/>
</dbReference>
<feature type="transmembrane region" description="Helical" evidence="6">
    <location>
        <begin position="308"/>
        <end position="341"/>
    </location>
</feature>
<keyword evidence="3 6" id="KW-0812">Transmembrane</keyword>
<evidence type="ECO:0000256" key="4">
    <source>
        <dbReference type="ARBA" id="ARBA00022989"/>
    </source>
</evidence>
<dbReference type="InterPro" id="IPR002549">
    <property type="entry name" value="AI-2E-like"/>
</dbReference>
<evidence type="ECO:0000313" key="7">
    <source>
        <dbReference type="EMBL" id="NCJ07229.1"/>
    </source>
</evidence>
<feature type="transmembrane region" description="Helical" evidence="6">
    <location>
        <begin position="239"/>
        <end position="265"/>
    </location>
</feature>
<feature type="transmembrane region" description="Helical" evidence="6">
    <location>
        <begin position="21"/>
        <end position="39"/>
    </location>
</feature>
<evidence type="ECO:0000256" key="2">
    <source>
        <dbReference type="ARBA" id="ARBA00009773"/>
    </source>
</evidence>
<evidence type="ECO:0000313" key="8">
    <source>
        <dbReference type="Proteomes" id="UP000607397"/>
    </source>
</evidence>
<dbReference type="RefSeq" id="WP_161825708.1">
    <property type="nucleotide sequence ID" value="NZ_WVIC01000023.1"/>
</dbReference>
<dbReference type="AlphaFoldDB" id="A0A8K1ZXY6"/>
<keyword evidence="4 6" id="KW-1133">Transmembrane helix</keyword>
<proteinExistence type="inferred from homology"/>
<accession>A0A8K1ZXY6</accession>
<evidence type="ECO:0000256" key="1">
    <source>
        <dbReference type="ARBA" id="ARBA00004141"/>
    </source>
</evidence>
<feature type="transmembrane region" description="Helical" evidence="6">
    <location>
        <begin position="208"/>
        <end position="233"/>
    </location>
</feature>
<sequence>MSSQKPAVVRQLRGQFNNSRLLRYLLLLALGWGIAQILAYFETVIIVFSFAAILAFLLSHPVRWIQRYLPHGLAVMLVFLAFIICLGGLTFVVGAVLLSQGQQLLEQLPDILNYLASLIDGLQSLLERFRFEIDLSGLEDQLRDQAIAGLGVGLTTAQRILMVLVELILVAVVGFFMLLDGGRLWHFLLQVLPGSLRPRLTEAIQQNLLGFFWGRFLLSLFFGLSCLVVFILLDIPFALLLAAIAGVFDLIPGIGATLGVCLVALILLPQGLGLSAAVIVICVLLQQIEENLLMPRIMQGSINMNPVVMFFALLMGAQIAGFLGLFLSIPVAGVIISLLNIEAMKGGQPKPE</sequence>
<dbReference type="EMBL" id="WVIC01000023">
    <property type="protein sequence ID" value="NCJ07229.1"/>
    <property type="molecule type" value="Genomic_DNA"/>
</dbReference>
<dbReference type="Proteomes" id="UP000607397">
    <property type="component" value="Unassembled WGS sequence"/>
</dbReference>
<dbReference type="PANTHER" id="PTHR21716">
    <property type="entry name" value="TRANSMEMBRANE PROTEIN"/>
    <property type="match status" value="1"/>
</dbReference>
<feature type="transmembrane region" description="Helical" evidence="6">
    <location>
        <begin position="272"/>
        <end position="288"/>
    </location>
</feature>
<feature type="transmembrane region" description="Helical" evidence="6">
    <location>
        <begin position="74"/>
        <end position="98"/>
    </location>
</feature>
<feature type="transmembrane region" description="Helical" evidence="6">
    <location>
        <begin position="160"/>
        <end position="179"/>
    </location>
</feature>
<comment type="caution">
    <text evidence="7">The sequence shown here is derived from an EMBL/GenBank/DDBJ whole genome shotgun (WGS) entry which is preliminary data.</text>
</comment>